<keyword evidence="1 6" id="KW-0436">Ligase</keyword>
<dbReference type="HOGENOM" id="CLU_846009_0_0_4"/>
<protein>
    <submittedName>
        <fullName evidence="6">Mur ligase middle domain protein</fullName>
    </submittedName>
</protein>
<feature type="domain" description="Mur ligase N-terminal catalytic" evidence="4">
    <location>
        <begin position="35"/>
        <end position="79"/>
    </location>
</feature>
<dbReference type="InterPro" id="IPR000713">
    <property type="entry name" value="Mur_ligase_N"/>
</dbReference>
<proteinExistence type="predicted"/>
<evidence type="ECO:0000313" key="7">
    <source>
        <dbReference type="Proteomes" id="UP000004956"/>
    </source>
</evidence>
<evidence type="ECO:0000259" key="4">
    <source>
        <dbReference type="Pfam" id="PF01225"/>
    </source>
</evidence>
<accession>H3KD14</accession>
<evidence type="ECO:0000313" key="6">
    <source>
        <dbReference type="EMBL" id="EHY31986.1"/>
    </source>
</evidence>
<dbReference type="InterPro" id="IPR035911">
    <property type="entry name" value="MurE/MurF_N"/>
</dbReference>
<dbReference type="PANTHER" id="PTHR43024">
    <property type="entry name" value="UDP-N-ACETYLMURAMOYL-TRIPEPTIDE--D-ALANYL-D-ALANINE LIGASE"/>
    <property type="match status" value="1"/>
</dbReference>
<dbReference type="PANTHER" id="PTHR43024:SF1">
    <property type="entry name" value="UDP-N-ACETYLMURAMOYL-TRIPEPTIDE--D-ALANYL-D-ALANINE LIGASE"/>
    <property type="match status" value="1"/>
</dbReference>
<sequence>MIYLEDLPDTVEDWFNFLSDSCGGRIWGDEMLCVTRLTTDSREAAPGHLFFALKGERFDGHDFVASVAAAGAAGAVVSRWVELPPPYTDFAQIIVRDVGIAYGEAARAWRLLNDELGVIAVAGSNGKTTTTQMIASILKTQWGDRAHSTRGNLNNLVGVPKTLLELQVNAEAAVIEAGMNHPGEMGLLARWIAPSVAVVTNAQREHQEFLSGVRETAYENGLLIAALRDPGIAVFPKADPCADVWASMAAAKNVSTITFGFEEDWAKELEAEAQAGENVIPTPYTSRVMGRTLPDGRLMIFGDHLPDMEVKLAVEGRHNQLNALAAAAA</sequence>
<keyword evidence="3" id="KW-0067">ATP-binding</keyword>
<dbReference type="RefSeq" id="WP_008541213.1">
    <property type="nucleotide sequence ID" value="NZ_JH604899.1"/>
</dbReference>
<dbReference type="GO" id="GO:0005524">
    <property type="term" value="F:ATP binding"/>
    <property type="evidence" value="ECO:0007669"/>
    <property type="project" value="UniProtKB-KW"/>
</dbReference>
<dbReference type="Gene3D" id="3.40.1390.10">
    <property type="entry name" value="MurE/MurF, N-terminal domain"/>
    <property type="match status" value="1"/>
</dbReference>
<dbReference type="AlphaFoldDB" id="H3KD14"/>
<evidence type="ECO:0000256" key="1">
    <source>
        <dbReference type="ARBA" id="ARBA00022598"/>
    </source>
</evidence>
<dbReference type="Pfam" id="PF08245">
    <property type="entry name" value="Mur_ligase_M"/>
    <property type="match status" value="1"/>
</dbReference>
<keyword evidence="7" id="KW-1185">Reference proteome</keyword>
<dbReference type="STRING" id="762967.HMPREF9440_00619"/>
<evidence type="ECO:0000256" key="3">
    <source>
        <dbReference type="ARBA" id="ARBA00022840"/>
    </source>
</evidence>
<dbReference type="SUPFAM" id="SSF63418">
    <property type="entry name" value="MurE/MurF N-terminal domain"/>
    <property type="match status" value="1"/>
</dbReference>
<dbReference type="Pfam" id="PF01225">
    <property type="entry name" value="Mur_ligase"/>
    <property type="match status" value="1"/>
</dbReference>
<keyword evidence="2" id="KW-0547">Nucleotide-binding</keyword>
<comment type="caution">
    <text evidence="6">The sequence shown here is derived from an EMBL/GenBank/DDBJ whole genome shotgun (WGS) entry which is preliminary data.</text>
</comment>
<dbReference type="Gene3D" id="3.40.1190.10">
    <property type="entry name" value="Mur-like, catalytic domain"/>
    <property type="match status" value="1"/>
</dbReference>
<dbReference type="InterPro" id="IPR051046">
    <property type="entry name" value="MurCDEF_CellWall_CoF430Synth"/>
</dbReference>
<evidence type="ECO:0000259" key="5">
    <source>
        <dbReference type="Pfam" id="PF08245"/>
    </source>
</evidence>
<dbReference type="GO" id="GO:0016881">
    <property type="term" value="F:acid-amino acid ligase activity"/>
    <property type="evidence" value="ECO:0007669"/>
    <property type="project" value="InterPro"/>
</dbReference>
<dbReference type="InterPro" id="IPR036565">
    <property type="entry name" value="Mur-like_cat_sf"/>
</dbReference>
<feature type="domain" description="Mur ligase central" evidence="5">
    <location>
        <begin position="121"/>
        <end position="329"/>
    </location>
</feature>
<dbReference type="Proteomes" id="UP000004956">
    <property type="component" value="Unassembled WGS sequence"/>
</dbReference>
<reference evidence="6 7" key="1">
    <citation type="submission" date="2011-11" db="EMBL/GenBank/DDBJ databases">
        <authorList>
            <person name="Weinstock G."/>
            <person name="Sodergren E."/>
            <person name="Clifton S."/>
            <person name="Fulton L."/>
            <person name="Fulton B."/>
            <person name="Courtney L."/>
            <person name="Fronick C."/>
            <person name="Harrison M."/>
            <person name="Strong C."/>
            <person name="Farmer C."/>
            <person name="Delahaunty K."/>
            <person name="Markovic C."/>
            <person name="Hall O."/>
            <person name="Minx P."/>
            <person name="Tomlinson C."/>
            <person name="Mitreva M."/>
            <person name="Hou S."/>
            <person name="Chen J."/>
            <person name="Wollam A."/>
            <person name="Pepin K.H."/>
            <person name="Johnson M."/>
            <person name="Bhonagiri V."/>
            <person name="Zhang X."/>
            <person name="Suruliraj S."/>
            <person name="Warren W."/>
            <person name="Chinwalla A."/>
            <person name="Mardis E.R."/>
            <person name="Wilson R.K."/>
        </authorList>
    </citation>
    <scope>NUCLEOTIDE SEQUENCE [LARGE SCALE GENOMIC DNA]</scope>
    <source>
        <strain evidence="6 7">YIT 11816</strain>
    </source>
</reference>
<dbReference type="EMBL" id="AFBQ01000077">
    <property type="protein sequence ID" value="EHY31986.1"/>
    <property type="molecule type" value="Genomic_DNA"/>
</dbReference>
<feature type="non-terminal residue" evidence="6">
    <location>
        <position position="329"/>
    </location>
</feature>
<gene>
    <name evidence="6" type="ORF">HMPREF9440_00619</name>
</gene>
<name>H3KD14_9BURK</name>
<evidence type="ECO:0000256" key="2">
    <source>
        <dbReference type="ARBA" id="ARBA00022741"/>
    </source>
</evidence>
<dbReference type="InterPro" id="IPR013221">
    <property type="entry name" value="Mur_ligase_cen"/>
</dbReference>
<dbReference type="SUPFAM" id="SSF53623">
    <property type="entry name" value="MurD-like peptide ligases, catalytic domain"/>
    <property type="match status" value="1"/>
</dbReference>
<organism evidence="6 7">
    <name type="scientific">Sutterella parvirubra YIT 11816</name>
    <dbReference type="NCBI Taxonomy" id="762967"/>
    <lineage>
        <taxon>Bacteria</taxon>
        <taxon>Pseudomonadati</taxon>
        <taxon>Pseudomonadota</taxon>
        <taxon>Betaproteobacteria</taxon>
        <taxon>Burkholderiales</taxon>
        <taxon>Sutterellaceae</taxon>
        <taxon>Sutterella</taxon>
    </lineage>
</organism>